<name>I1YER3_METFJ</name>
<dbReference type="InterPro" id="IPR006200">
    <property type="entry name" value="LexA"/>
</dbReference>
<keyword evidence="1" id="KW-0678">Repressor</keyword>
<dbReference type="GO" id="GO:0006260">
    <property type="term" value="P:DNA replication"/>
    <property type="evidence" value="ECO:0007669"/>
    <property type="project" value="UniProtKB-KW"/>
</dbReference>
<evidence type="ECO:0000256" key="8">
    <source>
        <dbReference type="ARBA" id="ARBA00023204"/>
    </source>
</evidence>
<dbReference type="EMBL" id="CP003380">
    <property type="protein sequence ID" value="AFJ01406.1"/>
    <property type="molecule type" value="Genomic_DNA"/>
</dbReference>
<evidence type="ECO:0000256" key="2">
    <source>
        <dbReference type="ARBA" id="ARBA00022705"/>
    </source>
</evidence>
<dbReference type="InterPro" id="IPR006199">
    <property type="entry name" value="LexA_DNA-bd_dom"/>
</dbReference>
<evidence type="ECO:0000256" key="5">
    <source>
        <dbReference type="ARBA" id="ARBA00023015"/>
    </source>
</evidence>
<dbReference type="InterPro" id="IPR050077">
    <property type="entry name" value="LexA_repressor"/>
</dbReference>
<dbReference type="PANTHER" id="PTHR33516:SF2">
    <property type="entry name" value="LEXA REPRESSOR-RELATED"/>
    <property type="match status" value="1"/>
</dbReference>
<dbReference type="Gene3D" id="1.10.10.10">
    <property type="entry name" value="Winged helix-like DNA-binding domain superfamily/Winged helix DNA-binding domain"/>
    <property type="match status" value="1"/>
</dbReference>
<dbReference type="Pfam" id="PF00717">
    <property type="entry name" value="Peptidase_S24"/>
    <property type="match status" value="1"/>
</dbReference>
<dbReference type="NCBIfam" id="TIGR00498">
    <property type="entry name" value="lexA"/>
    <property type="match status" value="1"/>
</dbReference>
<organism evidence="12 13">
    <name type="scientific">Methylophaga frappieri (strain ATCC BAA-2434 / DSM 25690 / JAM7)</name>
    <dbReference type="NCBI Taxonomy" id="754477"/>
    <lineage>
        <taxon>Bacteria</taxon>
        <taxon>Pseudomonadati</taxon>
        <taxon>Pseudomonadota</taxon>
        <taxon>Gammaproteobacteria</taxon>
        <taxon>Thiotrichales</taxon>
        <taxon>Piscirickettsiaceae</taxon>
        <taxon>Methylophaga</taxon>
    </lineage>
</organism>
<dbReference type="GO" id="GO:0006281">
    <property type="term" value="P:DNA repair"/>
    <property type="evidence" value="ECO:0007669"/>
    <property type="project" value="UniProtKB-KW"/>
</dbReference>
<evidence type="ECO:0000256" key="9">
    <source>
        <dbReference type="ARBA" id="ARBA00023236"/>
    </source>
</evidence>
<dbReference type="CDD" id="cd06529">
    <property type="entry name" value="S24_LexA-like"/>
    <property type="match status" value="1"/>
</dbReference>
<evidence type="ECO:0000259" key="11">
    <source>
        <dbReference type="Pfam" id="PF01726"/>
    </source>
</evidence>
<dbReference type="EC" id="3.4.21.88" evidence="12"/>
<feature type="domain" description="Peptidase S24/S26A/S26B/S26C" evidence="10">
    <location>
        <begin position="78"/>
        <end position="192"/>
    </location>
</feature>
<dbReference type="InterPro" id="IPR036390">
    <property type="entry name" value="WH_DNA-bd_sf"/>
</dbReference>
<dbReference type="GO" id="GO:0009432">
    <property type="term" value="P:SOS response"/>
    <property type="evidence" value="ECO:0007669"/>
    <property type="project" value="UniProtKB-KW"/>
</dbReference>
<dbReference type="GO" id="GO:0003677">
    <property type="term" value="F:DNA binding"/>
    <property type="evidence" value="ECO:0007669"/>
    <property type="project" value="UniProtKB-KW"/>
</dbReference>
<dbReference type="eggNOG" id="COG1974">
    <property type="taxonomic scope" value="Bacteria"/>
</dbReference>
<evidence type="ECO:0000256" key="6">
    <source>
        <dbReference type="ARBA" id="ARBA00023125"/>
    </source>
</evidence>
<sequence length="199" mass="21930">MLTKRAKDTLVFIENYIREHHEAPTIEEIASGIGISSLGSTYTYISQLVEAGKLKRFNNKSRGLELMSFTTEQDFALPMMGKIAAGRLIEAVPDETEINVGQMFAGKGRYVLKISGMSMMNEGIRSGDYVVIDSTRAAKHKDIVVALVDNTDATLKTLLINDDDTVTLMPANPDFEAITLGARRVRIQGVVVGQMRTYP</sequence>
<evidence type="ECO:0000256" key="3">
    <source>
        <dbReference type="ARBA" id="ARBA00022763"/>
    </source>
</evidence>
<dbReference type="Proteomes" id="UP000009145">
    <property type="component" value="Chromosome"/>
</dbReference>
<gene>
    <name evidence="12" type="ordered locus">Q7C_227</name>
</gene>
<evidence type="ECO:0000313" key="13">
    <source>
        <dbReference type="Proteomes" id="UP000009145"/>
    </source>
</evidence>
<evidence type="ECO:0000256" key="1">
    <source>
        <dbReference type="ARBA" id="ARBA00022491"/>
    </source>
</evidence>
<keyword evidence="13" id="KW-1185">Reference proteome</keyword>
<evidence type="ECO:0000256" key="7">
    <source>
        <dbReference type="ARBA" id="ARBA00023163"/>
    </source>
</evidence>
<dbReference type="GO" id="GO:0045892">
    <property type="term" value="P:negative regulation of DNA-templated transcription"/>
    <property type="evidence" value="ECO:0007669"/>
    <property type="project" value="InterPro"/>
</dbReference>
<keyword evidence="5" id="KW-0805">Transcription regulation</keyword>
<dbReference type="InterPro" id="IPR015927">
    <property type="entry name" value="Peptidase_S24_S26A/B/C"/>
</dbReference>
<keyword evidence="3" id="KW-0227">DNA damage</keyword>
<keyword evidence="8" id="KW-0234">DNA repair</keyword>
<accession>I1YER3</accession>
<evidence type="ECO:0000259" key="10">
    <source>
        <dbReference type="Pfam" id="PF00717"/>
    </source>
</evidence>
<dbReference type="KEGG" id="mec:Q7C_227"/>
<dbReference type="AlphaFoldDB" id="I1YER3"/>
<keyword evidence="12" id="KW-0645">Protease</keyword>
<dbReference type="SUPFAM" id="SSF51306">
    <property type="entry name" value="LexA/Signal peptidase"/>
    <property type="match status" value="1"/>
</dbReference>
<dbReference type="InterPro" id="IPR036286">
    <property type="entry name" value="LexA/Signal_pep-like_sf"/>
</dbReference>
<dbReference type="SUPFAM" id="SSF46785">
    <property type="entry name" value="Winged helix' DNA-binding domain"/>
    <property type="match status" value="1"/>
</dbReference>
<keyword evidence="2" id="KW-0235">DNA replication</keyword>
<dbReference type="Gene3D" id="2.10.109.10">
    <property type="entry name" value="Umud Fragment, subunit A"/>
    <property type="match status" value="1"/>
</dbReference>
<feature type="domain" description="LexA repressor DNA-binding" evidence="11">
    <location>
        <begin position="2"/>
        <end position="63"/>
    </location>
</feature>
<dbReference type="GO" id="GO:0006508">
    <property type="term" value="P:proteolysis"/>
    <property type="evidence" value="ECO:0007669"/>
    <property type="project" value="UniProtKB-KW"/>
</dbReference>
<dbReference type="RefSeq" id="WP_014702856.1">
    <property type="nucleotide sequence ID" value="NC_017856.1"/>
</dbReference>
<protein>
    <submittedName>
        <fullName evidence="12">SOS-response repressor and protease LexA</fullName>
        <ecNumber evidence="12">3.4.21.88</ecNumber>
    </submittedName>
</protein>
<dbReference type="STRING" id="754477.Q7C_227"/>
<keyword evidence="9" id="KW-0742">SOS response</keyword>
<dbReference type="Pfam" id="PF01726">
    <property type="entry name" value="LexA_DNA_bind"/>
    <property type="match status" value="1"/>
</dbReference>
<dbReference type="OrthoDB" id="9802364at2"/>
<keyword evidence="6" id="KW-0238">DNA-binding</keyword>
<reference evidence="12 13" key="1">
    <citation type="journal article" date="2012" name="J. Bacteriol.">
        <title>Complete genome sequences of Methylophaga sp. strain JAM1 and Methylophaga sp. strain JAM7.</title>
        <authorList>
            <person name="Villeneuve C."/>
            <person name="Martineau C."/>
            <person name="Mauffrey F."/>
            <person name="Villemur R."/>
        </authorList>
    </citation>
    <scope>NUCLEOTIDE SEQUENCE [LARGE SCALE GENOMIC DNA]</scope>
    <source>
        <strain evidence="12 13">JAM7</strain>
    </source>
</reference>
<proteinExistence type="predicted"/>
<dbReference type="HOGENOM" id="CLU_066192_45_2_6"/>
<keyword evidence="7" id="KW-0804">Transcription</keyword>
<dbReference type="MEROPS" id="S24.001"/>
<dbReference type="PATRIC" id="fig|754477.3.peg.225"/>
<dbReference type="InterPro" id="IPR036388">
    <property type="entry name" value="WH-like_DNA-bd_sf"/>
</dbReference>
<dbReference type="GO" id="GO:0004252">
    <property type="term" value="F:serine-type endopeptidase activity"/>
    <property type="evidence" value="ECO:0007669"/>
    <property type="project" value="UniProtKB-EC"/>
</dbReference>
<keyword evidence="4 12" id="KW-0378">Hydrolase</keyword>
<dbReference type="InterPro" id="IPR039418">
    <property type="entry name" value="LexA-like"/>
</dbReference>
<evidence type="ECO:0000313" key="12">
    <source>
        <dbReference type="EMBL" id="AFJ01406.1"/>
    </source>
</evidence>
<dbReference type="PANTHER" id="PTHR33516">
    <property type="entry name" value="LEXA REPRESSOR"/>
    <property type="match status" value="1"/>
</dbReference>
<evidence type="ECO:0000256" key="4">
    <source>
        <dbReference type="ARBA" id="ARBA00022801"/>
    </source>
</evidence>